<dbReference type="InterPro" id="IPR039426">
    <property type="entry name" value="TonB-dep_rcpt-like"/>
</dbReference>
<dbReference type="InterPro" id="IPR036942">
    <property type="entry name" value="Beta-barrel_TonB_sf"/>
</dbReference>
<dbReference type="Pfam" id="PF00593">
    <property type="entry name" value="TonB_dep_Rec_b-barrel"/>
    <property type="match status" value="1"/>
</dbReference>
<reference evidence="14 15" key="1">
    <citation type="submission" date="2023-02" db="EMBL/GenBank/DDBJ databases">
        <title>Genome sequence of Mucilaginibacter jinjuensis strain KACC 16571.</title>
        <authorList>
            <person name="Kim S."/>
            <person name="Heo J."/>
            <person name="Kwon S.-W."/>
        </authorList>
    </citation>
    <scope>NUCLEOTIDE SEQUENCE [LARGE SCALE GENOMIC DNA]</scope>
    <source>
        <strain evidence="14 15">KACC 16571</strain>
    </source>
</reference>
<evidence type="ECO:0000256" key="11">
    <source>
        <dbReference type="RuleBase" id="RU003357"/>
    </source>
</evidence>
<dbReference type="Proteomes" id="UP001216139">
    <property type="component" value="Chromosome"/>
</dbReference>
<evidence type="ECO:0000256" key="2">
    <source>
        <dbReference type="ARBA" id="ARBA00022448"/>
    </source>
</evidence>
<keyword evidence="3 10" id="KW-1134">Transmembrane beta strand</keyword>
<keyword evidence="7 10" id="KW-0472">Membrane</keyword>
<dbReference type="PANTHER" id="PTHR30069:SF29">
    <property type="entry name" value="HEMOGLOBIN AND HEMOGLOBIN-HAPTOGLOBIN-BINDING PROTEIN 1-RELATED"/>
    <property type="match status" value="1"/>
</dbReference>
<evidence type="ECO:0000256" key="4">
    <source>
        <dbReference type="ARBA" id="ARBA00022692"/>
    </source>
</evidence>
<keyword evidence="4 10" id="KW-0812">Transmembrane</keyword>
<name>A0ABY7T1C9_9SPHI</name>
<evidence type="ECO:0000256" key="8">
    <source>
        <dbReference type="ARBA" id="ARBA00023170"/>
    </source>
</evidence>
<evidence type="ECO:0000256" key="3">
    <source>
        <dbReference type="ARBA" id="ARBA00022452"/>
    </source>
</evidence>
<dbReference type="PROSITE" id="PS52016">
    <property type="entry name" value="TONB_DEPENDENT_REC_3"/>
    <property type="match status" value="1"/>
</dbReference>
<dbReference type="CDD" id="cd01347">
    <property type="entry name" value="ligand_gated_channel"/>
    <property type="match status" value="1"/>
</dbReference>
<dbReference type="Gene3D" id="2.40.170.20">
    <property type="entry name" value="TonB-dependent receptor, beta-barrel domain"/>
    <property type="match status" value="1"/>
</dbReference>
<evidence type="ECO:0000256" key="10">
    <source>
        <dbReference type="PROSITE-ProRule" id="PRU01360"/>
    </source>
</evidence>
<accession>A0ABY7T1C9</accession>
<dbReference type="SUPFAM" id="SSF56935">
    <property type="entry name" value="Porins"/>
    <property type="match status" value="1"/>
</dbReference>
<evidence type="ECO:0000256" key="5">
    <source>
        <dbReference type="ARBA" id="ARBA00022729"/>
    </source>
</evidence>
<evidence type="ECO:0000313" key="14">
    <source>
        <dbReference type="EMBL" id="WCT10232.1"/>
    </source>
</evidence>
<proteinExistence type="inferred from homology"/>
<evidence type="ECO:0000256" key="9">
    <source>
        <dbReference type="ARBA" id="ARBA00023237"/>
    </source>
</evidence>
<sequence length="696" mass="77196">MEKKFICVLMLLSAKLSAQQIDTAARDTSKAKKLKEVIVTATRSAKDLMTVPMPVSTISNKEIKNRGLVRLDEVLNEQTGLSVLPDAHGQGIQIQGFSPDYTMIMLDGLPIIGRTTGILDLTRITTNGIDRIEVVKGPVSSLYGSEAMAGVVNLISATPPLGFSTSVAARYGTNKNADLSLNAAYATPRLSISGFVNRNSSDGYSLVPSSGSPTVSPFHGYTVNGRVTYKLTPNTDLRLLIRNYTNTTNNNYSVDSGQVAGKGTESNFSISPSITHRFSEKFTGELRLYRSTYETTSLLNYTATNAVYDQTYFNQAFNRAEVQSDYQVYAKLRVTSGAGGQYETVDATRYDTKQSFTSGYVYAQGDWTLIKKLNIIAGGRFDAHSVYRSQFSPKLAVSYQLSDKFVILGSTGKGYKAPDFRQLYLNFTNAVVGYSVFGYEEAAAQTAKLQQQGQIQTILIDPSKLQPLNAESSTGYNLGYRYRPVKSLMWTVNFFRNNIRDLIDAEPIAIKTNGQSVYSYFNIHSVYTQGAETDLSYNFLKHWTVAGGYQYLQAYDNSVLDQIKAGQVYGTDPKTRETVKVTKSMYGGLLNRSKNMANARINYQDDKTGIIASVRAIYRGRYGFSDLDGNGIVNRDDEYVKGYVLFNASVSKLFYHNQLRFQLTGENLGDYKQPLTISNLPGRLLYAGFTYNFNKQ</sequence>
<evidence type="ECO:0000256" key="1">
    <source>
        <dbReference type="ARBA" id="ARBA00004571"/>
    </source>
</evidence>
<dbReference type="Gene3D" id="2.170.130.10">
    <property type="entry name" value="TonB-dependent receptor, plug domain"/>
    <property type="match status" value="1"/>
</dbReference>
<gene>
    <name evidence="14" type="ORF">PQO05_15965</name>
</gene>
<dbReference type="InterPro" id="IPR000531">
    <property type="entry name" value="Beta-barrel_TonB"/>
</dbReference>
<evidence type="ECO:0000256" key="7">
    <source>
        <dbReference type="ARBA" id="ARBA00023136"/>
    </source>
</evidence>
<comment type="subcellular location">
    <subcellularLocation>
        <location evidence="1 10">Cell outer membrane</location>
        <topology evidence="1 10">Multi-pass membrane protein</topology>
    </subcellularLocation>
</comment>
<evidence type="ECO:0000259" key="12">
    <source>
        <dbReference type="Pfam" id="PF00593"/>
    </source>
</evidence>
<keyword evidence="9 10" id="KW-0998">Cell outer membrane</keyword>
<dbReference type="PANTHER" id="PTHR30069">
    <property type="entry name" value="TONB-DEPENDENT OUTER MEMBRANE RECEPTOR"/>
    <property type="match status" value="1"/>
</dbReference>
<protein>
    <submittedName>
        <fullName evidence="14">TonB-dependent receptor</fullName>
    </submittedName>
</protein>
<evidence type="ECO:0000256" key="6">
    <source>
        <dbReference type="ARBA" id="ARBA00023077"/>
    </source>
</evidence>
<keyword evidence="6 11" id="KW-0798">TonB box</keyword>
<feature type="domain" description="TonB-dependent receptor-like beta-barrel" evidence="12">
    <location>
        <begin position="193"/>
        <end position="668"/>
    </location>
</feature>
<dbReference type="InterPro" id="IPR037066">
    <property type="entry name" value="Plug_dom_sf"/>
</dbReference>
<comment type="similarity">
    <text evidence="10 11">Belongs to the TonB-dependent receptor family.</text>
</comment>
<dbReference type="RefSeq" id="WP_273628377.1">
    <property type="nucleotide sequence ID" value="NZ_CP117167.1"/>
</dbReference>
<dbReference type="InterPro" id="IPR012910">
    <property type="entry name" value="Plug_dom"/>
</dbReference>
<dbReference type="EMBL" id="CP117167">
    <property type="protein sequence ID" value="WCT10232.1"/>
    <property type="molecule type" value="Genomic_DNA"/>
</dbReference>
<keyword evidence="15" id="KW-1185">Reference proteome</keyword>
<evidence type="ECO:0000313" key="15">
    <source>
        <dbReference type="Proteomes" id="UP001216139"/>
    </source>
</evidence>
<dbReference type="Pfam" id="PF07715">
    <property type="entry name" value="Plug"/>
    <property type="match status" value="1"/>
</dbReference>
<keyword evidence="5" id="KW-0732">Signal</keyword>
<organism evidence="14 15">
    <name type="scientific">Mucilaginibacter jinjuensis</name>
    <dbReference type="NCBI Taxonomy" id="1176721"/>
    <lineage>
        <taxon>Bacteria</taxon>
        <taxon>Pseudomonadati</taxon>
        <taxon>Bacteroidota</taxon>
        <taxon>Sphingobacteriia</taxon>
        <taxon>Sphingobacteriales</taxon>
        <taxon>Sphingobacteriaceae</taxon>
        <taxon>Mucilaginibacter</taxon>
    </lineage>
</organism>
<feature type="domain" description="TonB-dependent receptor plug" evidence="13">
    <location>
        <begin position="48"/>
        <end position="151"/>
    </location>
</feature>
<keyword evidence="8 14" id="KW-0675">Receptor</keyword>
<evidence type="ECO:0000259" key="13">
    <source>
        <dbReference type="Pfam" id="PF07715"/>
    </source>
</evidence>
<keyword evidence="2 10" id="KW-0813">Transport</keyword>